<proteinExistence type="predicted"/>
<dbReference type="KEGG" id="ssl:SS1G_02642"/>
<dbReference type="VEuPathDB" id="FungiDB:sscle_04g036100"/>
<dbReference type="RefSeq" id="XP_001596422.1">
    <property type="nucleotide sequence ID" value="XM_001596372.1"/>
</dbReference>
<dbReference type="EMBL" id="CP017817">
    <property type="protein sequence ID" value="APA08840.1"/>
    <property type="molecule type" value="Genomic_DNA"/>
</dbReference>
<reference evidence="3" key="1">
    <citation type="journal article" date="2017" name="Genome Biol. Evol.">
        <title>The complete genome sequence of the phytopathogenic fungus Sclerotinia sclerotiorum reveals insights into the genome architecture of broad host range pathogens.</title>
        <authorList>
            <person name="Derbyshire M."/>
            <person name="Denton-Giles M."/>
            <person name="Hegedus D."/>
            <person name="Seifbarghy S."/>
            <person name="Rollins J."/>
            <person name="van Kan J."/>
            <person name="Seidl M.F."/>
            <person name="Faino L."/>
            <person name="Mbengue M."/>
            <person name="Navaud O."/>
            <person name="Raffaele S."/>
            <person name="Hammond-Kosack K."/>
            <person name="Heard S."/>
            <person name="Oliver R."/>
        </authorList>
    </citation>
    <scope>NUCLEOTIDE SEQUENCE [LARGE SCALE GENOMIC DNA]</scope>
    <source>
        <strain evidence="3">ATCC 18683 / 1980 / Ss-1</strain>
    </source>
</reference>
<evidence type="ECO:0000256" key="1">
    <source>
        <dbReference type="SAM" id="MobiDB-lite"/>
    </source>
</evidence>
<protein>
    <submittedName>
        <fullName evidence="2">Uncharacterized protein</fullName>
    </submittedName>
</protein>
<feature type="region of interest" description="Disordered" evidence="1">
    <location>
        <begin position="1"/>
        <end position="35"/>
    </location>
</feature>
<organism evidence="2 3">
    <name type="scientific">Sclerotinia sclerotiorum (strain ATCC 18683 / 1980 / Ss-1)</name>
    <name type="common">White mold</name>
    <name type="synonym">Whetzelinia sclerotiorum</name>
    <dbReference type="NCBI Taxonomy" id="665079"/>
    <lineage>
        <taxon>Eukaryota</taxon>
        <taxon>Fungi</taxon>
        <taxon>Dikarya</taxon>
        <taxon>Ascomycota</taxon>
        <taxon>Pezizomycotina</taxon>
        <taxon>Leotiomycetes</taxon>
        <taxon>Helotiales</taxon>
        <taxon>Sclerotiniaceae</taxon>
        <taxon>Sclerotinia</taxon>
    </lineage>
</organism>
<feature type="compositionally biased region" description="Basic and acidic residues" evidence="1">
    <location>
        <begin position="9"/>
        <end position="19"/>
    </location>
</feature>
<evidence type="ECO:0000313" key="2">
    <source>
        <dbReference type="EMBL" id="APA08840.1"/>
    </source>
</evidence>
<accession>A0A1D9Q1K7</accession>
<sequence length="58" mass="7161">MSPKKRILLNKDRKRDNEKPKKHKRNIDQDRETKEKKKYEINFTGLFPGWDFVEKDRS</sequence>
<evidence type="ECO:0000313" key="3">
    <source>
        <dbReference type="Proteomes" id="UP000177798"/>
    </source>
</evidence>
<name>A0A1D9Q1K7_SCLS1</name>
<dbReference type="AlphaFoldDB" id="A0A1D9Q1K7"/>
<feature type="compositionally biased region" description="Basic and acidic residues" evidence="1">
    <location>
        <begin position="26"/>
        <end position="35"/>
    </location>
</feature>
<gene>
    <name evidence="2" type="ORF">sscle_04g036100</name>
</gene>
<dbReference type="Proteomes" id="UP000177798">
    <property type="component" value="Chromosome 4"/>
</dbReference>